<evidence type="ECO:0000256" key="1">
    <source>
        <dbReference type="SAM" id="MobiDB-lite"/>
    </source>
</evidence>
<feature type="region of interest" description="Disordered" evidence="1">
    <location>
        <begin position="416"/>
        <end position="441"/>
    </location>
</feature>
<feature type="compositionally biased region" description="Basic and acidic residues" evidence="1">
    <location>
        <begin position="498"/>
        <end position="513"/>
    </location>
</feature>
<feature type="region of interest" description="Disordered" evidence="1">
    <location>
        <begin position="347"/>
        <end position="376"/>
    </location>
</feature>
<gene>
    <name evidence="3" type="ORF">CMUS01_15987</name>
</gene>
<feature type="compositionally biased region" description="Basic and acidic residues" evidence="1">
    <location>
        <begin position="50"/>
        <end position="65"/>
    </location>
</feature>
<dbReference type="EMBL" id="WIGM01001541">
    <property type="protein sequence ID" value="KAF6794647.1"/>
    <property type="molecule type" value="Genomic_DNA"/>
</dbReference>
<feature type="compositionally biased region" description="Basic and acidic residues" evidence="1">
    <location>
        <begin position="361"/>
        <end position="375"/>
    </location>
</feature>
<keyword evidence="2" id="KW-0812">Transmembrane</keyword>
<feature type="region of interest" description="Disordered" evidence="1">
    <location>
        <begin position="456"/>
        <end position="515"/>
    </location>
</feature>
<feature type="region of interest" description="Disordered" evidence="1">
    <location>
        <begin position="534"/>
        <end position="564"/>
    </location>
</feature>
<name>A0A8H6MKW5_9PEZI</name>
<feature type="compositionally biased region" description="Basic and acidic residues" evidence="1">
    <location>
        <begin position="546"/>
        <end position="564"/>
    </location>
</feature>
<reference evidence="3" key="1">
    <citation type="journal article" date="2020" name="Phytopathology">
        <title>Genome Sequence Resources of Colletotrichum truncatum, C. plurivorum, C. musicola, and C. sojae: Four Species Pathogenic to Soybean (Glycine max).</title>
        <authorList>
            <person name="Rogerio F."/>
            <person name="Boufleur T.R."/>
            <person name="Ciampi-Guillardi M."/>
            <person name="Sukno S.A."/>
            <person name="Thon M.R."/>
            <person name="Massola Junior N.S."/>
            <person name="Baroncelli R."/>
        </authorList>
    </citation>
    <scope>NUCLEOTIDE SEQUENCE</scope>
    <source>
        <strain evidence="3">LFN0074</strain>
    </source>
</reference>
<feature type="transmembrane region" description="Helical" evidence="2">
    <location>
        <begin position="16"/>
        <end position="33"/>
    </location>
</feature>
<dbReference type="AlphaFoldDB" id="A0A8H6MKW5"/>
<feature type="region of interest" description="Disordered" evidence="1">
    <location>
        <begin position="50"/>
        <end position="86"/>
    </location>
</feature>
<comment type="caution">
    <text evidence="3">The sequence shown here is derived from an EMBL/GenBank/DDBJ whole genome shotgun (WGS) entry which is preliminary data.</text>
</comment>
<keyword evidence="2" id="KW-0472">Membrane</keyword>
<sequence length="689" mass="77135">MLSLASTRLLPRHRQYLPYLYFALAVSLLLVFFRTEFGTTVITSVADKTSIHKDPTPKESTHENKPTSSEPPPPPPKPKYKPQPTWTPPPVKDPFPLLMTSNPPPIPSWNKPKEPNVYHQYNLPVAPPLLIAFTRSWPMLLQTVVGYVTAGWPADQIFVVENTGVQDANALDRLTLQNPLYLNHTQLGMLGVNVIRTPVLLNFAQLQNYFLSVSKEREWPYYFWTHMDSFVMSFEDGKEGFTTPVGTPGYQTIYELAAKELNNTLKTDKWAARFFAYDHLALVNPTAYDAIGGWDTFIGYYMTDCDMHWRLEDAGWTIKDSKAGIVEDVASVLDDLRMLYREGDVPEGFGFTDPNPPPPEAPKKPTKESNKRQAEIDESVAHTAPSNGANGTPPPVDPLVTFRKLLRISKDMYEHKHGARERNTWQLGQQGGDPSEPYYYDALGFQTGIDEEQAPQITQTRKRQIHSESDDEPSIKRARLTRENLARLNNMGKPRKGCKTESTERDSTDDSTAKKSISITASVFATQARDNGILDTFGSKTPTNYEARRGRSARSRETVSPTKTEHRNYVKRIAGADNEMTMVYEAGTRLLKQHDEDGHKKVFNRAFTALPKDVGFNNGLSAPQPDLVEGLEGEEFRPFPVGNHLPCAVLYKNNPRSVTLPHLAGEWIGPDGSAAEATLQGAYDGTAPA</sequence>
<accession>A0A8H6MKW5</accession>
<evidence type="ECO:0000256" key="2">
    <source>
        <dbReference type="SAM" id="Phobius"/>
    </source>
</evidence>
<keyword evidence="2" id="KW-1133">Transmembrane helix</keyword>
<evidence type="ECO:0000313" key="3">
    <source>
        <dbReference type="EMBL" id="KAF6794647.1"/>
    </source>
</evidence>
<dbReference type="Proteomes" id="UP000639643">
    <property type="component" value="Unassembled WGS sequence"/>
</dbReference>
<proteinExistence type="predicted"/>
<protein>
    <submittedName>
        <fullName evidence="3">Uncharacterized protein</fullName>
    </submittedName>
</protein>
<evidence type="ECO:0000313" key="4">
    <source>
        <dbReference type="Proteomes" id="UP000639643"/>
    </source>
</evidence>
<keyword evidence="4" id="KW-1185">Reference proteome</keyword>
<organism evidence="3 4">
    <name type="scientific">Colletotrichum musicola</name>
    <dbReference type="NCBI Taxonomy" id="2175873"/>
    <lineage>
        <taxon>Eukaryota</taxon>
        <taxon>Fungi</taxon>
        <taxon>Dikarya</taxon>
        <taxon>Ascomycota</taxon>
        <taxon>Pezizomycotina</taxon>
        <taxon>Sordariomycetes</taxon>
        <taxon>Hypocreomycetidae</taxon>
        <taxon>Glomerellales</taxon>
        <taxon>Glomerellaceae</taxon>
        <taxon>Colletotrichum</taxon>
        <taxon>Colletotrichum orchidearum species complex</taxon>
    </lineage>
</organism>
<dbReference type="OrthoDB" id="3527108at2759"/>